<reference evidence="6 7" key="1">
    <citation type="submission" date="2020-08" db="EMBL/GenBank/DDBJ databases">
        <title>A Genomic Blueprint of the Chicken Gut Microbiome.</title>
        <authorList>
            <person name="Gilroy R."/>
            <person name="Ravi A."/>
            <person name="Getino M."/>
            <person name="Pursley I."/>
            <person name="Horton D.L."/>
            <person name="Alikhan N.-F."/>
            <person name="Baker D."/>
            <person name="Gharbi K."/>
            <person name="Hall N."/>
            <person name="Watson M."/>
            <person name="Adriaenssens E.M."/>
            <person name="Foster-Nyarko E."/>
            <person name="Jarju S."/>
            <person name="Secka A."/>
            <person name="Antonio M."/>
            <person name="Oren A."/>
            <person name="Chaudhuri R."/>
            <person name="La Ragione R.M."/>
            <person name="Hildebrand F."/>
            <person name="Pallen M.J."/>
        </authorList>
    </citation>
    <scope>NUCLEOTIDE SEQUENCE [LARGE SCALE GENOMIC DNA]</scope>
    <source>
        <strain evidence="6 7">Sa3CUA8</strain>
    </source>
</reference>
<comment type="subcellular location">
    <subcellularLocation>
        <location evidence="2">Bacterial flagellum basal body</location>
    </subcellularLocation>
</comment>
<dbReference type="InterPro" id="IPR010930">
    <property type="entry name" value="Flg_bb/hook_C_dom"/>
</dbReference>
<dbReference type="NCBIfam" id="TIGR03506">
    <property type="entry name" value="FlgEFG_subfam"/>
    <property type="match status" value="1"/>
</dbReference>
<dbReference type="RefSeq" id="WP_191691075.1">
    <property type="nucleotide sequence ID" value="NZ_JACSQY010000010.1"/>
</dbReference>
<organism evidence="6 7">
    <name type="scientific">Sporosarcina gallistercoris</name>
    <dbReference type="NCBI Taxonomy" id="2762245"/>
    <lineage>
        <taxon>Bacteria</taxon>
        <taxon>Bacillati</taxon>
        <taxon>Bacillota</taxon>
        <taxon>Bacilli</taxon>
        <taxon>Bacillales</taxon>
        <taxon>Caryophanaceae</taxon>
        <taxon>Sporosarcina</taxon>
    </lineage>
</organism>
<evidence type="ECO:0000259" key="4">
    <source>
        <dbReference type="Pfam" id="PF06429"/>
    </source>
</evidence>
<feature type="domain" description="Flagellar basal body rod protein N-terminal" evidence="3">
    <location>
        <begin position="5"/>
        <end position="35"/>
    </location>
</feature>
<dbReference type="Pfam" id="PF06429">
    <property type="entry name" value="Flg_bbr_C"/>
    <property type="match status" value="1"/>
</dbReference>
<feature type="domain" description="Flagellar basal-body/hook protein C-terminal" evidence="4">
    <location>
        <begin position="227"/>
        <end position="270"/>
    </location>
</feature>
<dbReference type="PANTHER" id="PTHR30435:SF19">
    <property type="entry name" value="FLAGELLAR BASAL-BODY ROD PROTEIN FLGG"/>
    <property type="match status" value="1"/>
</dbReference>
<evidence type="ECO:0000256" key="1">
    <source>
        <dbReference type="ARBA" id="ARBA00009677"/>
    </source>
</evidence>
<comment type="caution">
    <text evidence="6">The sequence shown here is derived from an EMBL/GenBank/DDBJ whole genome shotgun (WGS) entry which is preliminary data.</text>
</comment>
<dbReference type="InterPro" id="IPR001444">
    <property type="entry name" value="Flag_bb_rod_N"/>
</dbReference>
<evidence type="ECO:0000313" key="7">
    <source>
        <dbReference type="Proteomes" id="UP000659496"/>
    </source>
</evidence>
<dbReference type="SUPFAM" id="SSF117143">
    <property type="entry name" value="Flagellar hook protein flgE"/>
    <property type="match status" value="1"/>
</dbReference>
<dbReference type="PROSITE" id="PS00588">
    <property type="entry name" value="FLAGELLA_BB_ROD"/>
    <property type="match status" value="1"/>
</dbReference>
<evidence type="ECO:0000313" key="6">
    <source>
        <dbReference type="EMBL" id="MBD7909156.1"/>
    </source>
</evidence>
<keyword evidence="2" id="KW-0975">Bacterial flagellum</keyword>
<gene>
    <name evidence="6" type="ORF">H9659_12545</name>
</gene>
<dbReference type="InterPro" id="IPR053967">
    <property type="entry name" value="LlgE_F_G-like_D1"/>
</dbReference>
<accession>A0ABR8PLW0</accession>
<dbReference type="Pfam" id="PF22692">
    <property type="entry name" value="LlgE_F_G_D1"/>
    <property type="match status" value="1"/>
</dbReference>
<name>A0ABR8PLW0_9BACL</name>
<dbReference type="Pfam" id="PF00460">
    <property type="entry name" value="Flg_bb_rod"/>
    <property type="match status" value="1"/>
</dbReference>
<dbReference type="EMBL" id="JACSQY010000010">
    <property type="protein sequence ID" value="MBD7909156.1"/>
    <property type="molecule type" value="Genomic_DNA"/>
</dbReference>
<proteinExistence type="inferred from homology"/>
<evidence type="ECO:0000259" key="3">
    <source>
        <dbReference type="Pfam" id="PF00460"/>
    </source>
</evidence>
<dbReference type="PANTHER" id="PTHR30435">
    <property type="entry name" value="FLAGELLAR PROTEIN"/>
    <property type="match status" value="1"/>
</dbReference>
<feature type="domain" description="Flagellar hook protein FlgE/F/G-like D1" evidence="5">
    <location>
        <begin position="118"/>
        <end position="179"/>
    </location>
</feature>
<protein>
    <submittedName>
        <fullName evidence="6">Flagellar hook-basal body protein</fullName>
    </submittedName>
</protein>
<dbReference type="Proteomes" id="UP000659496">
    <property type="component" value="Unassembled WGS sequence"/>
</dbReference>
<keyword evidence="7" id="KW-1185">Reference proteome</keyword>
<keyword evidence="6" id="KW-0966">Cell projection</keyword>
<keyword evidence="6" id="KW-0969">Cilium</keyword>
<sequence>MFRGFYTAGSGMIAQQRRTELLSNNMANANTPGFKTDQSSIRSFPEMFLSNLEAAKVPVQNSFQMKGLDPIGALSTGTYMQETMPLFTQGQLRETELTTDIALVDGVLPVNPETGNRGAVFYTLEGSDGERAYTKNGNFALNPEGYLTTPSGNYVLDADGQRIQLPNDDFQVTEDGIIKYGEQVAAALGISYAVNPETLVKRDNGLFYALEELPDANDAQGVSYSFKQGFVEQSNVDTSRTMTDMMTAYRAFEANQKVLQAYDRSMEKAVSEIGRVNG</sequence>
<evidence type="ECO:0000259" key="5">
    <source>
        <dbReference type="Pfam" id="PF22692"/>
    </source>
</evidence>
<keyword evidence="6" id="KW-0282">Flagellum</keyword>
<dbReference type="InterPro" id="IPR020013">
    <property type="entry name" value="Flagellar_FlgE/F/G"/>
</dbReference>
<evidence type="ECO:0000256" key="2">
    <source>
        <dbReference type="RuleBase" id="RU362116"/>
    </source>
</evidence>
<dbReference type="InterPro" id="IPR019776">
    <property type="entry name" value="Flagellar_basal_body_rod_CS"/>
</dbReference>
<comment type="similarity">
    <text evidence="1 2">Belongs to the flagella basal body rod proteins family.</text>
</comment>
<dbReference type="InterPro" id="IPR037925">
    <property type="entry name" value="FlgE/F/G-like"/>
</dbReference>